<dbReference type="GO" id="GO:0006402">
    <property type="term" value="P:mRNA catabolic process"/>
    <property type="evidence" value="ECO:0007669"/>
    <property type="project" value="TreeGrafter"/>
</dbReference>
<dbReference type="InterPro" id="IPR001900">
    <property type="entry name" value="RNase_II/R"/>
</dbReference>
<accession>Q4SNY9</accession>
<feature type="region of interest" description="Disordered" evidence="1">
    <location>
        <begin position="189"/>
        <end position="213"/>
    </location>
</feature>
<protein>
    <submittedName>
        <fullName evidence="3">(spotted green pufferfish) hypothetical protein</fullName>
    </submittedName>
</protein>
<dbReference type="InterPro" id="IPR012340">
    <property type="entry name" value="NA-bd_OB-fold"/>
</dbReference>
<dbReference type="KEGG" id="tng:GSTEN00015069G001"/>
<evidence type="ECO:0000313" key="3">
    <source>
        <dbReference type="EMBL" id="CAF97643.1"/>
    </source>
</evidence>
<dbReference type="OrthoDB" id="372421at2759"/>
<reference evidence="3" key="2">
    <citation type="submission" date="2004-02" db="EMBL/GenBank/DDBJ databases">
        <authorList>
            <consortium name="Genoscope"/>
            <consortium name="Whitehead Institute Centre for Genome Research"/>
        </authorList>
    </citation>
    <scope>NUCLEOTIDE SEQUENCE</scope>
</reference>
<feature type="domain" description="RNB" evidence="2">
    <location>
        <begin position="1"/>
        <end position="142"/>
    </location>
</feature>
<dbReference type="PANTHER" id="PTHR23355:SF9">
    <property type="entry name" value="DIS3-LIKE EXONUCLEASE 2"/>
    <property type="match status" value="1"/>
</dbReference>
<reference evidence="3" key="1">
    <citation type="journal article" date="2004" name="Nature">
        <title>Genome duplication in the teleost fish Tetraodon nigroviridis reveals the early vertebrate proto-karyotype.</title>
        <authorList>
            <person name="Jaillon O."/>
            <person name="Aury J.-M."/>
            <person name="Brunet F."/>
            <person name="Petit J.-L."/>
            <person name="Stange-Thomann N."/>
            <person name="Mauceli E."/>
            <person name="Bouneau L."/>
            <person name="Fischer C."/>
            <person name="Ozouf-Costaz C."/>
            <person name="Bernot A."/>
            <person name="Nicaud S."/>
            <person name="Jaffe D."/>
            <person name="Fisher S."/>
            <person name="Lutfalla G."/>
            <person name="Dossat C."/>
            <person name="Segurens B."/>
            <person name="Dasilva C."/>
            <person name="Salanoubat M."/>
            <person name="Levy M."/>
            <person name="Boudet N."/>
            <person name="Castellano S."/>
            <person name="Anthouard V."/>
            <person name="Jubin C."/>
            <person name="Castelli V."/>
            <person name="Katinka M."/>
            <person name="Vacherie B."/>
            <person name="Biemont C."/>
            <person name="Skalli Z."/>
            <person name="Cattolico L."/>
            <person name="Poulain J."/>
            <person name="De Berardinis V."/>
            <person name="Cruaud C."/>
            <person name="Duprat S."/>
            <person name="Brottier P."/>
            <person name="Coutanceau J.-P."/>
            <person name="Gouzy J."/>
            <person name="Parra G."/>
            <person name="Lardier G."/>
            <person name="Chapple C."/>
            <person name="McKernan K.J."/>
            <person name="McEwan P."/>
            <person name="Bosak S."/>
            <person name="Kellis M."/>
            <person name="Volff J.-N."/>
            <person name="Guigo R."/>
            <person name="Zody M.C."/>
            <person name="Mesirov J."/>
            <person name="Lindblad-Toh K."/>
            <person name="Birren B."/>
            <person name="Nusbaum C."/>
            <person name="Kahn D."/>
            <person name="Robinson-Rechavi M."/>
            <person name="Laudet V."/>
            <person name="Schachter V."/>
            <person name="Quetier F."/>
            <person name="Saurin W."/>
            <person name="Scarpelli C."/>
            <person name="Wincker P."/>
            <person name="Lander E.S."/>
            <person name="Weissenbach J."/>
            <person name="Roest Crollius H."/>
        </authorList>
    </citation>
    <scope>NUCLEOTIDE SEQUENCE [LARGE SCALE GENOMIC DNA]</scope>
</reference>
<dbReference type="GO" id="GO:0000932">
    <property type="term" value="C:P-body"/>
    <property type="evidence" value="ECO:0007669"/>
    <property type="project" value="TreeGrafter"/>
</dbReference>
<name>Q4SNY9_TETNG</name>
<dbReference type="SUPFAM" id="SSF50249">
    <property type="entry name" value="Nucleic acid-binding proteins"/>
    <property type="match status" value="1"/>
</dbReference>
<dbReference type="SMART" id="SM00955">
    <property type="entry name" value="RNB"/>
    <property type="match status" value="1"/>
</dbReference>
<comment type="caution">
    <text evidence="3">The sequence shown here is derived from an EMBL/GenBank/DDBJ whole genome shotgun (WGS) entry which is preliminary data.</text>
</comment>
<dbReference type="GO" id="GO:0000175">
    <property type="term" value="F:3'-5'-RNA exonuclease activity"/>
    <property type="evidence" value="ECO:0007669"/>
    <property type="project" value="UniProtKB-ARBA"/>
</dbReference>
<dbReference type="InterPro" id="IPR022966">
    <property type="entry name" value="RNase_II/R_CS"/>
</dbReference>
<evidence type="ECO:0000259" key="2">
    <source>
        <dbReference type="SMART" id="SM00955"/>
    </source>
</evidence>
<dbReference type="InterPro" id="IPR050180">
    <property type="entry name" value="RNR_Ribonuclease"/>
</dbReference>
<dbReference type="GO" id="GO:0010587">
    <property type="term" value="P:miRNA catabolic process"/>
    <property type="evidence" value="ECO:0007669"/>
    <property type="project" value="TreeGrafter"/>
</dbReference>
<feature type="non-terminal residue" evidence="3">
    <location>
        <position position="1"/>
    </location>
</feature>
<gene>
    <name evidence="3" type="ORF">GSTENG00015069001</name>
</gene>
<dbReference type="EMBL" id="CAAE01014542">
    <property type="protein sequence ID" value="CAF97643.1"/>
    <property type="molecule type" value="Genomic_DNA"/>
</dbReference>
<dbReference type="Pfam" id="PF00773">
    <property type="entry name" value="RNB"/>
    <property type="match status" value="1"/>
</dbReference>
<dbReference type="GO" id="GO:0003723">
    <property type="term" value="F:RNA binding"/>
    <property type="evidence" value="ECO:0007669"/>
    <property type="project" value="InterPro"/>
</dbReference>
<dbReference type="PANTHER" id="PTHR23355">
    <property type="entry name" value="RIBONUCLEASE"/>
    <property type="match status" value="1"/>
</dbReference>
<dbReference type="AlphaFoldDB" id="Q4SNY9"/>
<dbReference type="PROSITE" id="PS01175">
    <property type="entry name" value="RIBONUCLEASE_II"/>
    <property type="match status" value="1"/>
</dbReference>
<proteinExistence type="predicted"/>
<organism evidence="3">
    <name type="scientific">Tetraodon nigroviridis</name>
    <name type="common">Spotted green pufferfish</name>
    <name type="synonym">Chelonodon nigroviridis</name>
    <dbReference type="NCBI Taxonomy" id="99883"/>
    <lineage>
        <taxon>Eukaryota</taxon>
        <taxon>Metazoa</taxon>
        <taxon>Chordata</taxon>
        <taxon>Craniata</taxon>
        <taxon>Vertebrata</taxon>
        <taxon>Euteleostomi</taxon>
        <taxon>Actinopterygii</taxon>
        <taxon>Neopterygii</taxon>
        <taxon>Teleostei</taxon>
        <taxon>Neoteleostei</taxon>
        <taxon>Acanthomorphata</taxon>
        <taxon>Eupercaria</taxon>
        <taxon>Tetraodontiformes</taxon>
        <taxon>Tetradontoidea</taxon>
        <taxon>Tetraodontidae</taxon>
        <taxon>Tetraodon</taxon>
    </lineage>
</organism>
<sequence>RLVEEFMLLANIATANHIYTRFPEVALLRRHPPPKTKMVDELQELCDQLGITIDLSSAGALHKSLNATVGDDKYSSARKEVLTHMCSRPMQMALYFCTGSFSEEKLFKHYALNVPLYTHFTSPIRRYADVVVHRLLAASLKYRGLCSPPTGVWSSGLGGHGDGGAGSVLRCPGSEIRSPETHLLQVHRRRQLVPPSESGEEVRADPALGTRGP</sequence>
<evidence type="ECO:0000256" key="1">
    <source>
        <dbReference type="SAM" id="MobiDB-lite"/>
    </source>
</evidence>